<dbReference type="AlphaFoldDB" id="Q67RN3"/>
<proteinExistence type="predicted"/>
<evidence type="ECO:0000313" key="2">
    <source>
        <dbReference type="Proteomes" id="UP000000417"/>
    </source>
</evidence>
<dbReference type="KEGG" id="sth:STH675"/>
<keyword evidence="2" id="KW-1185">Reference proteome</keyword>
<name>Q67RN3_SYMTH</name>
<reference evidence="1 2" key="1">
    <citation type="journal article" date="2004" name="Nucleic Acids Res.">
        <title>Genome sequence of Symbiobacterium thermophilum, an uncultivable bacterium that depends on microbial commensalism.</title>
        <authorList>
            <person name="Ueda K."/>
            <person name="Yamashita A."/>
            <person name="Ishikawa J."/>
            <person name="Shimada M."/>
            <person name="Watsuji T."/>
            <person name="Morimura K."/>
            <person name="Ikeda H."/>
            <person name="Hattori M."/>
            <person name="Beppu T."/>
        </authorList>
    </citation>
    <scope>NUCLEOTIDE SEQUENCE [LARGE SCALE GENOMIC DNA]</scope>
    <source>
        <strain evidence="2">T / IAM 14863</strain>
    </source>
</reference>
<organism evidence="1 2">
    <name type="scientific">Symbiobacterium thermophilum (strain DSM 24528 / JCM 14929 / IAM 14863 / T)</name>
    <dbReference type="NCBI Taxonomy" id="292459"/>
    <lineage>
        <taxon>Bacteria</taxon>
        <taxon>Bacillati</taxon>
        <taxon>Bacillota</taxon>
        <taxon>Clostridia</taxon>
        <taxon>Eubacteriales</taxon>
        <taxon>Symbiobacteriaceae</taxon>
        <taxon>Symbiobacterium</taxon>
    </lineage>
</organism>
<evidence type="ECO:0000313" key="1">
    <source>
        <dbReference type="EMBL" id="BAD39660.1"/>
    </source>
</evidence>
<dbReference type="STRING" id="292459.STH675"/>
<dbReference type="Proteomes" id="UP000000417">
    <property type="component" value="Chromosome"/>
</dbReference>
<protein>
    <submittedName>
        <fullName evidence="1">Uncharacterized protein</fullName>
    </submittedName>
</protein>
<sequence>MGIRIAGNLLTADGMDCTRPSPLAPWRLTDDGHGLPGNGLYKRSATVYG</sequence>
<dbReference type="HOGENOM" id="CLU_3141510_0_0_9"/>
<accession>Q67RN3</accession>
<dbReference type="EMBL" id="AP006840">
    <property type="protein sequence ID" value="BAD39660.1"/>
    <property type="molecule type" value="Genomic_DNA"/>
</dbReference>
<gene>
    <name evidence="1" type="ordered locus">STH675</name>
</gene>